<reference evidence="1" key="1">
    <citation type="submission" date="2021-01" db="EMBL/GenBank/DDBJ databases">
        <authorList>
            <person name="Corre E."/>
            <person name="Pelletier E."/>
            <person name="Niang G."/>
            <person name="Scheremetjew M."/>
            <person name="Finn R."/>
            <person name="Kale V."/>
            <person name="Holt S."/>
            <person name="Cochrane G."/>
            <person name="Meng A."/>
            <person name="Brown T."/>
            <person name="Cohen L."/>
        </authorList>
    </citation>
    <scope>NUCLEOTIDE SEQUENCE</scope>
    <source>
        <strain evidence="1">CCMP281</strain>
    </source>
</reference>
<evidence type="ECO:0008006" key="2">
    <source>
        <dbReference type="Google" id="ProtNLM"/>
    </source>
</evidence>
<dbReference type="AlphaFoldDB" id="A0A7S3FEV9"/>
<evidence type="ECO:0000313" key="1">
    <source>
        <dbReference type="EMBL" id="CAE0143855.1"/>
    </source>
</evidence>
<protein>
    <recommendedName>
        <fullName evidence="2">Major facilitator superfamily (MFS) profile domain-containing protein</fullName>
    </recommendedName>
</protein>
<name>A0A7S3FEV9_9EUKA</name>
<organism evidence="1">
    <name type="scientific">Haptolina ericina</name>
    <dbReference type="NCBI Taxonomy" id="156174"/>
    <lineage>
        <taxon>Eukaryota</taxon>
        <taxon>Haptista</taxon>
        <taxon>Haptophyta</taxon>
        <taxon>Prymnesiophyceae</taxon>
        <taxon>Prymnesiales</taxon>
        <taxon>Prymnesiaceae</taxon>
        <taxon>Haptolina</taxon>
    </lineage>
</organism>
<dbReference type="EMBL" id="HBHX01063346">
    <property type="protein sequence ID" value="CAE0143855.1"/>
    <property type="molecule type" value="Transcribed_RNA"/>
</dbReference>
<sequence>MMQPSPIAPPLSETCAFDYWRLLTVGLCEWLGVLAVQLLVDLAPLGPARALCGRRGTQASMYFVSALFGAGLGFPASLGENGLLVCAMVSRASITAANSAMWIAAPEMYPTRVRTVGANVAFLLNLLGSVPASGWVESGLSTLTVACGIAAANFVAGSIALLLPETCGVSLGGEDGAAAGEAATLKGGKGDGKTYGTTA</sequence>
<dbReference type="Gene3D" id="1.20.1250.20">
    <property type="entry name" value="MFS general substrate transporter like domains"/>
    <property type="match status" value="1"/>
</dbReference>
<dbReference type="InterPro" id="IPR036259">
    <property type="entry name" value="MFS_trans_sf"/>
</dbReference>
<accession>A0A7S3FEV9</accession>
<dbReference type="SUPFAM" id="SSF103473">
    <property type="entry name" value="MFS general substrate transporter"/>
    <property type="match status" value="1"/>
</dbReference>
<proteinExistence type="predicted"/>
<gene>
    <name evidence="1" type="ORF">HERI1096_LOCUS35037</name>
</gene>